<evidence type="ECO:0000313" key="3">
    <source>
        <dbReference type="Proteomes" id="UP000703269"/>
    </source>
</evidence>
<feature type="compositionally biased region" description="Acidic residues" evidence="1">
    <location>
        <begin position="162"/>
        <end position="184"/>
    </location>
</feature>
<dbReference type="AlphaFoldDB" id="A0A9P3LKM1"/>
<name>A0A9P3LKM1_9APHY</name>
<sequence length="253" mass="27394">MPSHAHTSRTGPRPILKASRIKHLTLPPLPFAACTGNPLQSPHVHFPPTPCLVQSTHPAHSPRTYDRKPIVVSPNACDLPERAERRLPLRSPPADFELERPSRSRSRSRSPPDAGAREPVLGSYFHPRAFEACTTEPPAQDAAPAAVRFAAPPHPRVIALESESEDEGDSESEDTLSDDSDDSDAVLTPPDVQPSGALPDVPPSPAYAAGLQRDTLDGDKPRPHLVRANKQPEIIPLREYTITIVDEGCLGGF</sequence>
<comment type="caution">
    <text evidence="2">The sequence shown here is derived from an EMBL/GenBank/DDBJ whole genome shotgun (WGS) entry which is preliminary data.</text>
</comment>
<feature type="region of interest" description="Disordered" evidence="1">
    <location>
        <begin position="161"/>
        <end position="230"/>
    </location>
</feature>
<evidence type="ECO:0000313" key="2">
    <source>
        <dbReference type="EMBL" id="GJE97824.1"/>
    </source>
</evidence>
<dbReference type="EMBL" id="BPQB01000077">
    <property type="protein sequence ID" value="GJE97824.1"/>
    <property type="molecule type" value="Genomic_DNA"/>
</dbReference>
<proteinExistence type="predicted"/>
<evidence type="ECO:0000256" key="1">
    <source>
        <dbReference type="SAM" id="MobiDB-lite"/>
    </source>
</evidence>
<dbReference type="Proteomes" id="UP000703269">
    <property type="component" value="Unassembled WGS sequence"/>
</dbReference>
<feature type="region of interest" description="Disordered" evidence="1">
    <location>
        <begin position="82"/>
        <end position="120"/>
    </location>
</feature>
<reference evidence="2 3" key="1">
    <citation type="submission" date="2021-08" db="EMBL/GenBank/DDBJ databases">
        <title>Draft Genome Sequence of Phanerochaete sordida strain YK-624.</title>
        <authorList>
            <person name="Mori T."/>
            <person name="Dohra H."/>
            <person name="Suzuki T."/>
            <person name="Kawagishi H."/>
            <person name="Hirai H."/>
        </authorList>
    </citation>
    <scope>NUCLEOTIDE SEQUENCE [LARGE SCALE GENOMIC DNA]</scope>
    <source>
        <strain evidence="2 3">YK-624</strain>
    </source>
</reference>
<protein>
    <submittedName>
        <fullName evidence="2">Uncharacterized protein</fullName>
    </submittedName>
</protein>
<dbReference type="OrthoDB" id="3204502at2759"/>
<organism evidence="2 3">
    <name type="scientific">Phanerochaete sordida</name>
    <dbReference type="NCBI Taxonomy" id="48140"/>
    <lineage>
        <taxon>Eukaryota</taxon>
        <taxon>Fungi</taxon>
        <taxon>Dikarya</taxon>
        <taxon>Basidiomycota</taxon>
        <taxon>Agaricomycotina</taxon>
        <taxon>Agaricomycetes</taxon>
        <taxon>Polyporales</taxon>
        <taxon>Phanerochaetaceae</taxon>
        <taxon>Phanerochaete</taxon>
    </lineage>
</organism>
<gene>
    <name evidence="2" type="ORF">PsYK624_140460</name>
</gene>
<accession>A0A9P3LKM1</accession>
<keyword evidence="3" id="KW-1185">Reference proteome</keyword>